<gene>
    <name evidence="2" type="ORF">HU200_040160</name>
</gene>
<dbReference type="PANTHER" id="PTHR34145:SF61">
    <property type="entry name" value="OS07G0161500 PROTEIN"/>
    <property type="match status" value="1"/>
</dbReference>
<reference evidence="2" key="1">
    <citation type="submission" date="2020-07" db="EMBL/GenBank/DDBJ databases">
        <title>Genome sequence and genetic diversity analysis of an under-domesticated orphan crop, white fonio (Digitaria exilis).</title>
        <authorList>
            <person name="Bennetzen J.L."/>
            <person name="Chen S."/>
            <person name="Ma X."/>
            <person name="Wang X."/>
            <person name="Yssel A.E.J."/>
            <person name="Chaluvadi S.R."/>
            <person name="Johnson M."/>
            <person name="Gangashetty P."/>
            <person name="Hamidou F."/>
            <person name="Sanogo M.D."/>
            <person name="Zwaenepoel A."/>
            <person name="Wallace J."/>
            <person name="Van De Peer Y."/>
            <person name="Van Deynze A."/>
        </authorList>
    </citation>
    <scope>NUCLEOTIDE SEQUENCE</scope>
    <source>
        <tissue evidence="2">Leaves</tissue>
    </source>
</reference>
<dbReference type="InterPro" id="IPR053772">
    <property type="entry name" value="At1g61320/At1g61330-like"/>
</dbReference>
<dbReference type="Proteomes" id="UP000636709">
    <property type="component" value="Unassembled WGS sequence"/>
</dbReference>
<keyword evidence="3" id="KW-1185">Reference proteome</keyword>
<dbReference type="AlphaFoldDB" id="A0A835B871"/>
<protein>
    <recommendedName>
        <fullName evidence="1">At1g61320/AtMIF1 LRR domain-containing protein</fullName>
    </recommendedName>
</protein>
<proteinExistence type="predicted"/>
<organism evidence="2 3">
    <name type="scientific">Digitaria exilis</name>
    <dbReference type="NCBI Taxonomy" id="1010633"/>
    <lineage>
        <taxon>Eukaryota</taxon>
        <taxon>Viridiplantae</taxon>
        <taxon>Streptophyta</taxon>
        <taxon>Embryophyta</taxon>
        <taxon>Tracheophyta</taxon>
        <taxon>Spermatophyta</taxon>
        <taxon>Magnoliopsida</taxon>
        <taxon>Liliopsida</taxon>
        <taxon>Poales</taxon>
        <taxon>Poaceae</taxon>
        <taxon>PACMAD clade</taxon>
        <taxon>Panicoideae</taxon>
        <taxon>Panicodae</taxon>
        <taxon>Paniceae</taxon>
        <taxon>Anthephorinae</taxon>
        <taxon>Digitaria</taxon>
    </lineage>
</organism>
<dbReference type="InterPro" id="IPR055357">
    <property type="entry name" value="LRR_At1g61320_AtMIF1"/>
</dbReference>
<dbReference type="OrthoDB" id="613853at2759"/>
<accession>A0A835B871</accession>
<comment type="caution">
    <text evidence="2">The sequence shown here is derived from an EMBL/GenBank/DDBJ whole genome shotgun (WGS) entry which is preliminary data.</text>
</comment>
<evidence type="ECO:0000259" key="1">
    <source>
        <dbReference type="Pfam" id="PF23622"/>
    </source>
</evidence>
<name>A0A835B871_9POAL</name>
<dbReference type="PANTHER" id="PTHR34145">
    <property type="entry name" value="OS02G0105600 PROTEIN"/>
    <property type="match status" value="1"/>
</dbReference>
<dbReference type="EMBL" id="JACEFO010001963">
    <property type="protein sequence ID" value="KAF8691765.1"/>
    <property type="molecule type" value="Genomic_DNA"/>
</dbReference>
<dbReference type="Pfam" id="PF23622">
    <property type="entry name" value="LRR_At1g61320_AtMIF1"/>
    <property type="match status" value="1"/>
</dbReference>
<dbReference type="Gene3D" id="3.80.10.10">
    <property type="entry name" value="Ribonuclease Inhibitor"/>
    <property type="match status" value="1"/>
</dbReference>
<evidence type="ECO:0000313" key="3">
    <source>
        <dbReference type="Proteomes" id="UP000636709"/>
    </source>
</evidence>
<sequence length="389" mass="44155">MEFWCPLHNKHAGHIDTWLKFVLLSKTKELILHLSNSTMGYKLPFFVASGGSYLRCLQLTSVSLKLPADFNGFPNLKRLNMVDVTITNEHVECLLSKCNLLEFLEITCCGMLTTLRSLGPLNRLKHLKVQDCILVELIKMNCGLITFEYSGPIVPLQFATTSGLRTVSVNLTSDTNALDYITTGFPCTMQHLETLNLKCNQHKRAISPVRPHKFIYLRDLRLELNIFGASEDRKTDVLDYAYLLDCAPSLENLELHMWMQCDHEIYHAGRGGLRSLPLHQHTCLKSVYMTGFFGHKDQVELALYILRCSTALKAMKIDSRVKIIPGGTYAAPAIYRRRHYLDGYMVATVFVRGADRNNNIVQVSGAIQYGLARVIDGCTRFRVTWDPDF</sequence>
<dbReference type="InterPro" id="IPR032675">
    <property type="entry name" value="LRR_dom_sf"/>
</dbReference>
<evidence type="ECO:0000313" key="2">
    <source>
        <dbReference type="EMBL" id="KAF8691765.1"/>
    </source>
</evidence>
<dbReference type="SUPFAM" id="SSF52047">
    <property type="entry name" value="RNI-like"/>
    <property type="match status" value="1"/>
</dbReference>
<feature type="domain" description="At1g61320/AtMIF1 LRR" evidence="1">
    <location>
        <begin position="9"/>
        <end position="320"/>
    </location>
</feature>